<dbReference type="InterPro" id="IPR029441">
    <property type="entry name" value="Cass2"/>
</dbReference>
<dbReference type="EMBL" id="LT828648">
    <property type="protein sequence ID" value="SLM49941.1"/>
    <property type="molecule type" value="Genomic_DNA"/>
</dbReference>
<dbReference type="SUPFAM" id="SSF55136">
    <property type="entry name" value="Probable bacterial effector-binding domain"/>
    <property type="match status" value="1"/>
</dbReference>
<evidence type="ECO:0000259" key="1">
    <source>
        <dbReference type="SMART" id="SM00871"/>
    </source>
</evidence>
<accession>A0A1W1IAK0</accession>
<reference evidence="2 3" key="1">
    <citation type="submission" date="2017-03" db="EMBL/GenBank/DDBJ databases">
        <authorList>
            <person name="Afonso C.L."/>
            <person name="Miller P.J."/>
            <person name="Scott M.A."/>
            <person name="Spackman E."/>
            <person name="Goraichik I."/>
            <person name="Dimitrov K.M."/>
            <person name="Suarez D.L."/>
            <person name="Swayne D.E."/>
        </authorList>
    </citation>
    <scope>NUCLEOTIDE SEQUENCE [LARGE SCALE GENOMIC DNA]</scope>
    <source>
        <strain evidence="2">Genome sequencing of Nitrospira japonica strain NJ11</strain>
    </source>
</reference>
<evidence type="ECO:0000313" key="2">
    <source>
        <dbReference type="EMBL" id="SLM49941.1"/>
    </source>
</evidence>
<evidence type="ECO:0000313" key="3">
    <source>
        <dbReference type="Proteomes" id="UP000192042"/>
    </source>
</evidence>
<keyword evidence="3" id="KW-1185">Reference proteome</keyword>
<dbReference type="SMART" id="SM00871">
    <property type="entry name" value="AraC_E_bind"/>
    <property type="match status" value="1"/>
</dbReference>
<feature type="domain" description="AraC effector-binding" evidence="1">
    <location>
        <begin position="3"/>
        <end position="162"/>
    </location>
</feature>
<dbReference type="AlphaFoldDB" id="A0A1W1IAK0"/>
<dbReference type="InterPro" id="IPR011256">
    <property type="entry name" value="Reg_factor_effector_dom_sf"/>
</dbReference>
<sequence length="162" mass="18768">MTQRPNVTDEDEIRIVGIEVRTSNRLESDRKTARIPGLWQRFYREHIEDQVPHRVADEFIYEAYIDYGSDHNGEYSVVLGVQVDSFDNVPPGMARALLPRSRYLVFPAVGEIPKAVQHAWGNVWNHFTTQAEHRRSFRGDYEKLKKDDKGGFAECNIYISVV</sequence>
<proteinExistence type="predicted"/>
<dbReference type="STRING" id="1325564.NSJP_3774"/>
<dbReference type="InterPro" id="IPR010499">
    <property type="entry name" value="AraC_E-bd"/>
</dbReference>
<dbReference type="InterPro" id="IPR053182">
    <property type="entry name" value="YobU-like_regulator"/>
</dbReference>
<protein>
    <recommendedName>
        <fullName evidence="1">AraC effector-binding domain-containing protein</fullName>
    </recommendedName>
</protein>
<dbReference type="PANTHER" id="PTHR36444">
    <property type="entry name" value="TRANSCRIPTIONAL REGULATOR PROTEIN YOBU-RELATED"/>
    <property type="match status" value="1"/>
</dbReference>
<dbReference type="Proteomes" id="UP000192042">
    <property type="component" value="Chromosome I"/>
</dbReference>
<organism evidence="2 3">
    <name type="scientific">Nitrospira japonica</name>
    <dbReference type="NCBI Taxonomy" id="1325564"/>
    <lineage>
        <taxon>Bacteria</taxon>
        <taxon>Pseudomonadati</taxon>
        <taxon>Nitrospirota</taxon>
        <taxon>Nitrospiria</taxon>
        <taxon>Nitrospirales</taxon>
        <taxon>Nitrospiraceae</taxon>
        <taxon>Nitrospira</taxon>
    </lineage>
</organism>
<dbReference type="KEGG" id="nja:NSJP_3774"/>
<dbReference type="PANTHER" id="PTHR36444:SF2">
    <property type="entry name" value="TRANSCRIPTIONAL REGULATOR PROTEIN YOBU-RELATED"/>
    <property type="match status" value="1"/>
</dbReference>
<dbReference type="OrthoDB" id="9801008at2"/>
<dbReference type="Pfam" id="PF14526">
    <property type="entry name" value="Cass2"/>
    <property type="match status" value="1"/>
</dbReference>
<dbReference type="RefSeq" id="WP_080888112.1">
    <property type="nucleotide sequence ID" value="NZ_LT828648.1"/>
</dbReference>
<name>A0A1W1IAK0_9BACT</name>
<gene>
    <name evidence="2" type="ORF">NSJP_3774</name>
</gene>
<dbReference type="Gene3D" id="3.20.80.10">
    <property type="entry name" value="Regulatory factor, effector binding domain"/>
    <property type="match status" value="1"/>
</dbReference>